<keyword evidence="5" id="KW-0547">Nucleotide-binding</keyword>
<dbReference type="InterPro" id="IPR027417">
    <property type="entry name" value="P-loop_NTPase"/>
</dbReference>
<evidence type="ECO:0000256" key="2">
    <source>
        <dbReference type="ARBA" id="ARBA00022490"/>
    </source>
</evidence>
<dbReference type="InterPro" id="IPR051261">
    <property type="entry name" value="NLR"/>
</dbReference>
<dbReference type="Pfam" id="PF17779">
    <property type="entry name" value="WHD_NOD2"/>
    <property type="match status" value="1"/>
</dbReference>
<evidence type="ECO:0000256" key="7">
    <source>
        <dbReference type="SAM" id="MobiDB-lite"/>
    </source>
</evidence>
<reference evidence="9" key="1">
    <citation type="submission" date="2025-08" db="UniProtKB">
        <authorList>
            <consortium name="Ensembl"/>
        </authorList>
    </citation>
    <scope>IDENTIFICATION</scope>
</reference>
<dbReference type="SMART" id="SM00368">
    <property type="entry name" value="LRR_RI"/>
    <property type="match status" value="1"/>
</dbReference>
<proteinExistence type="predicted"/>
<dbReference type="InterPro" id="IPR041075">
    <property type="entry name" value="NOD1/2_WH"/>
</dbReference>
<dbReference type="GO" id="GO:0005524">
    <property type="term" value="F:ATP binding"/>
    <property type="evidence" value="ECO:0007669"/>
    <property type="project" value="UniProtKB-KW"/>
</dbReference>
<dbReference type="PROSITE" id="PS50837">
    <property type="entry name" value="NACHT"/>
    <property type="match status" value="1"/>
</dbReference>
<name>A0A8C2HUS5_CYPCA</name>
<feature type="compositionally biased region" description="Polar residues" evidence="7">
    <location>
        <begin position="48"/>
        <end position="61"/>
    </location>
</feature>
<organism evidence="9 10">
    <name type="scientific">Cyprinus carpio</name>
    <name type="common">Common carp</name>
    <dbReference type="NCBI Taxonomy" id="7962"/>
    <lineage>
        <taxon>Eukaryota</taxon>
        <taxon>Metazoa</taxon>
        <taxon>Chordata</taxon>
        <taxon>Craniata</taxon>
        <taxon>Vertebrata</taxon>
        <taxon>Euteleostomi</taxon>
        <taxon>Actinopterygii</taxon>
        <taxon>Neopterygii</taxon>
        <taxon>Teleostei</taxon>
        <taxon>Ostariophysi</taxon>
        <taxon>Cypriniformes</taxon>
        <taxon>Cyprinidae</taxon>
        <taxon>Cyprininae</taxon>
        <taxon>Cyprinus</taxon>
    </lineage>
</organism>
<evidence type="ECO:0000313" key="10">
    <source>
        <dbReference type="Proteomes" id="UP000694701"/>
    </source>
</evidence>
<dbReference type="Pfam" id="PF05729">
    <property type="entry name" value="NACHT"/>
    <property type="match status" value="1"/>
</dbReference>
<evidence type="ECO:0000313" key="9">
    <source>
        <dbReference type="Ensembl" id="ENSCCRP00020070172.1"/>
    </source>
</evidence>
<dbReference type="Proteomes" id="UP000694701">
    <property type="component" value="Unplaced"/>
</dbReference>
<dbReference type="Pfam" id="PF14484">
    <property type="entry name" value="FISNA"/>
    <property type="match status" value="1"/>
</dbReference>
<evidence type="ECO:0000259" key="8">
    <source>
        <dbReference type="PROSITE" id="PS50837"/>
    </source>
</evidence>
<comment type="subcellular location">
    <subcellularLocation>
        <location evidence="1">Cytoplasm</location>
    </subcellularLocation>
</comment>
<keyword evidence="4" id="KW-0677">Repeat</keyword>
<protein>
    <recommendedName>
        <fullName evidence="8">NACHT domain-containing protein</fullName>
    </recommendedName>
</protein>
<dbReference type="SUPFAM" id="SSF52047">
    <property type="entry name" value="RNI-like"/>
    <property type="match status" value="1"/>
</dbReference>
<feature type="domain" description="NACHT" evidence="8">
    <location>
        <begin position="230"/>
        <end position="364"/>
    </location>
</feature>
<dbReference type="InterPro" id="IPR032675">
    <property type="entry name" value="LRR_dom_sf"/>
</dbReference>
<evidence type="ECO:0000256" key="6">
    <source>
        <dbReference type="ARBA" id="ARBA00022840"/>
    </source>
</evidence>
<dbReference type="InterPro" id="IPR041267">
    <property type="entry name" value="NLRP_HD2"/>
</dbReference>
<keyword evidence="3" id="KW-0433">Leucine-rich repeat</keyword>
<dbReference type="SMART" id="SM01288">
    <property type="entry name" value="FISNA"/>
    <property type="match status" value="1"/>
</dbReference>
<keyword evidence="2" id="KW-0963">Cytoplasm</keyword>
<evidence type="ECO:0000256" key="4">
    <source>
        <dbReference type="ARBA" id="ARBA00022737"/>
    </source>
</evidence>
<accession>A0A8C2HUS5</accession>
<dbReference type="InterPro" id="IPR007111">
    <property type="entry name" value="NACHT_NTPase"/>
</dbReference>
<feature type="region of interest" description="Disordered" evidence="7">
    <location>
        <begin position="1"/>
        <end position="136"/>
    </location>
</feature>
<dbReference type="Gene3D" id="3.40.50.300">
    <property type="entry name" value="P-loop containing nucleotide triphosphate hydrolases"/>
    <property type="match status" value="1"/>
</dbReference>
<evidence type="ECO:0000256" key="3">
    <source>
        <dbReference type="ARBA" id="ARBA00022614"/>
    </source>
</evidence>
<dbReference type="Pfam" id="PF17776">
    <property type="entry name" value="NLRC4_HD2"/>
    <property type="match status" value="1"/>
</dbReference>
<dbReference type="Ensembl" id="ENSCCRT00020077097.1">
    <property type="protein sequence ID" value="ENSCCRP00020070172.1"/>
    <property type="gene ID" value="ENSCCRG00020032830.1"/>
</dbReference>
<evidence type="ECO:0000256" key="5">
    <source>
        <dbReference type="ARBA" id="ARBA00022741"/>
    </source>
</evidence>
<dbReference type="InterPro" id="IPR029495">
    <property type="entry name" value="NACHT-assoc"/>
</dbReference>
<dbReference type="FunFam" id="3.40.50.300:FF:000210">
    <property type="entry name" value="Si:dkey-16p6.1"/>
    <property type="match status" value="1"/>
</dbReference>
<evidence type="ECO:0000256" key="1">
    <source>
        <dbReference type="ARBA" id="ARBA00004496"/>
    </source>
</evidence>
<dbReference type="PANTHER" id="PTHR24106">
    <property type="entry name" value="NACHT, LRR AND CARD DOMAINS-CONTAINING"/>
    <property type="match status" value="1"/>
</dbReference>
<keyword evidence="6" id="KW-0067">ATP-binding</keyword>
<dbReference type="GO" id="GO:0005737">
    <property type="term" value="C:cytoplasm"/>
    <property type="evidence" value="ECO:0007669"/>
    <property type="project" value="UniProtKB-SubCell"/>
</dbReference>
<dbReference type="AlphaFoldDB" id="A0A8C2HUS5"/>
<sequence length="804" mass="92066">MEISERSSSPDHSCVSLKSDWSMDKPPEFSAGPVTSDPRVTRRKRKISSSPDPSCVSLKSDSSMDKPPTLSAEPVTSDPRVSRRKRKRSSSPDPSCVSLKSDASMIEPPKFSAEPVTSDPRDDQIRAQDPPQAVNDELQRVKEQHKTSMKNKYERLFEGLKLQENESLLNSIYTQLYIIEGEREGVNEEHEVLQMEKTARTQHSQDTPIYCNDIFKASAEAGCEEKEQIKTVLTKGIAGIGKTVSVQKFILDWAEGKANQDVDFMFVLPFRELNLIRDHQYSLHRLLLDFHPELQDLDSQIYEECKVVFIFDGLDESRITLMFSDAQKVCDVTETSSVAVLMSKLMKGELLPSALIWITSRPAAANQIPSKYIHRLTEIQGFTEPQKEEYFRKRISDEHQASRIISHIRRARSLHIMCHIPVFCWISSTVLQKLLEEDLSAEIPQTLTEMYIHFLLIQINMRKQKYEERDPEKLLQSNREVIVKLAEVAFKQLMKGNVMFYEEDLIESGIDVTDASVYSGICTEIFKQESVIHQRKVYSFIHLSVQEFLAAFYLLYCYLTKNKKTLHEFRPSLHEFPFYTFDQDSDKVSLYDLLTSAVDKAVESENGRLDLFLRFLLGVSLESNQRLLQDLLTHTENSSESIRRTTQYIKQKIKGGHDLSANQSINLFLCLLEVKDQTLFREIQEFVKSDKHSEKILSAAHCSTISYMLQMSEEPLDELNPMKYKTSAEGRRRLIPAVINCRKAHLAGCNLTAQCCERLSSALQSSNCVLRELDLSNNDLQDSGVKFISDGLKSPNCQLQILRY</sequence>
<dbReference type="Gene3D" id="3.80.10.10">
    <property type="entry name" value="Ribonuclease Inhibitor"/>
    <property type="match status" value="1"/>
</dbReference>
<dbReference type="FunFam" id="3.80.10.10:FF:000325">
    <property type="entry name" value="Si:dkey-16p6.1"/>
    <property type="match status" value="1"/>
</dbReference>